<evidence type="ECO:0000259" key="3">
    <source>
        <dbReference type="PROSITE" id="PS51186"/>
    </source>
</evidence>
<sequence>MEVPLPVIRPLAPEDRAEWEVLWRGYLTFFETELAPEIYDATFSRLVDPEAKERGALVAEKDGALIGLVHYLFHAHNWRIEDVCYLQDLFVTEAARGTGAGRALIQSVYDLADAHGTPQVYWTTQHFNTEARKLYDRIGELTPYIKYQRKW</sequence>
<dbReference type="InterPro" id="IPR050832">
    <property type="entry name" value="Bact_Acetyltransf"/>
</dbReference>
<organism evidence="4 5">
    <name type="scientific">Celeribacter halophilus</name>
    <dbReference type="NCBI Taxonomy" id="576117"/>
    <lineage>
        <taxon>Bacteria</taxon>
        <taxon>Pseudomonadati</taxon>
        <taxon>Pseudomonadota</taxon>
        <taxon>Alphaproteobacteria</taxon>
        <taxon>Rhodobacterales</taxon>
        <taxon>Roseobacteraceae</taxon>
        <taxon>Celeribacter</taxon>
    </lineage>
</organism>
<dbReference type="PANTHER" id="PTHR43877:SF2">
    <property type="entry name" value="AMINOALKYLPHOSPHONATE N-ACETYLTRANSFERASE-RELATED"/>
    <property type="match status" value="1"/>
</dbReference>
<dbReference type="Proteomes" id="UP001169823">
    <property type="component" value="Unassembled WGS sequence"/>
</dbReference>
<reference evidence="4" key="1">
    <citation type="submission" date="2023-07" db="EMBL/GenBank/DDBJ databases">
        <title>Genome content predicts the carbon catabolic preferences of heterotrophic bacteria.</title>
        <authorList>
            <person name="Gralka M."/>
        </authorList>
    </citation>
    <scope>NUCLEOTIDE SEQUENCE</scope>
    <source>
        <strain evidence="4">I2M02</strain>
    </source>
</reference>
<protein>
    <submittedName>
        <fullName evidence="4">GNAT family N-acetyltransferase</fullName>
    </submittedName>
</protein>
<dbReference type="EMBL" id="JAUOPJ010000001">
    <property type="protein sequence ID" value="MDO6455590.1"/>
    <property type="molecule type" value="Genomic_DNA"/>
</dbReference>
<dbReference type="SUPFAM" id="SSF55729">
    <property type="entry name" value="Acyl-CoA N-acyltransferases (Nat)"/>
    <property type="match status" value="1"/>
</dbReference>
<keyword evidence="1" id="KW-0808">Transferase</keyword>
<dbReference type="InterPro" id="IPR000182">
    <property type="entry name" value="GNAT_dom"/>
</dbReference>
<evidence type="ECO:0000313" key="4">
    <source>
        <dbReference type="EMBL" id="MDO6455590.1"/>
    </source>
</evidence>
<name>A0AAW7XN92_9RHOB</name>
<keyword evidence="2" id="KW-0012">Acyltransferase</keyword>
<evidence type="ECO:0000256" key="2">
    <source>
        <dbReference type="ARBA" id="ARBA00023315"/>
    </source>
</evidence>
<dbReference type="PROSITE" id="PS51186">
    <property type="entry name" value="GNAT"/>
    <property type="match status" value="1"/>
</dbReference>
<comment type="caution">
    <text evidence="4">The sequence shown here is derived from an EMBL/GenBank/DDBJ whole genome shotgun (WGS) entry which is preliminary data.</text>
</comment>
<gene>
    <name evidence="4" type="ORF">Q4494_00740</name>
</gene>
<accession>A0AAW7XN92</accession>
<dbReference type="CDD" id="cd04301">
    <property type="entry name" value="NAT_SF"/>
    <property type="match status" value="1"/>
</dbReference>
<dbReference type="AlphaFoldDB" id="A0AAW7XN92"/>
<dbReference type="PANTHER" id="PTHR43877">
    <property type="entry name" value="AMINOALKYLPHOSPHONATE N-ACETYLTRANSFERASE-RELATED-RELATED"/>
    <property type="match status" value="1"/>
</dbReference>
<feature type="domain" description="N-acetyltransferase" evidence="3">
    <location>
        <begin position="6"/>
        <end position="151"/>
    </location>
</feature>
<dbReference type="Pfam" id="PF00583">
    <property type="entry name" value="Acetyltransf_1"/>
    <property type="match status" value="1"/>
</dbReference>
<evidence type="ECO:0000313" key="5">
    <source>
        <dbReference type="Proteomes" id="UP001169823"/>
    </source>
</evidence>
<evidence type="ECO:0000256" key="1">
    <source>
        <dbReference type="ARBA" id="ARBA00022679"/>
    </source>
</evidence>
<dbReference type="RefSeq" id="WP_303479575.1">
    <property type="nucleotide sequence ID" value="NZ_JAUOPJ010000001.1"/>
</dbReference>
<dbReference type="InterPro" id="IPR016181">
    <property type="entry name" value="Acyl_CoA_acyltransferase"/>
</dbReference>
<proteinExistence type="predicted"/>
<dbReference type="Gene3D" id="3.40.630.30">
    <property type="match status" value="1"/>
</dbReference>
<dbReference type="GO" id="GO:0016747">
    <property type="term" value="F:acyltransferase activity, transferring groups other than amino-acyl groups"/>
    <property type="evidence" value="ECO:0007669"/>
    <property type="project" value="InterPro"/>
</dbReference>